<accession>A0A366RTA9</accession>
<feature type="transmembrane region" description="Helical" evidence="16">
    <location>
        <begin position="342"/>
        <end position="360"/>
    </location>
</feature>
<organism evidence="19 20">
    <name type="scientific">Fusarium coffeatum</name>
    <dbReference type="NCBI Taxonomy" id="231269"/>
    <lineage>
        <taxon>Eukaryota</taxon>
        <taxon>Fungi</taxon>
        <taxon>Dikarya</taxon>
        <taxon>Ascomycota</taxon>
        <taxon>Pezizomycotina</taxon>
        <taxon>Sordariomycetes</taxon>
        <taxon>Hypocreomycetidae</taxon>
        <taxon>Hypocreales</taxon>
        <taxon>Nectriaceae</taxon>
        <taxon>Fusarium</taxon>
        <taxon>Fusarium incarnatum-equiseti species complex</taxon>
    </lineage>
</organism>
<dbReference type="SMART" id="SM00747">
    <property type="entry name" value="CFEM"/>
    <property type="match status" value="1"/>
</dbReference>
<evidence type="ECO:0000256" key="6">
    <source>
        <dbReference type="ARBA" id="ARBA00022622"/>
    </source>
</evidence>
<evidence type="ECO:0000256" key="9">
    <source>
        <dbReference type="ARBA" id="ARBA00022989"/>
    </source>
</evidence>
<evidence type="ECO:0000313" key="20">
    <source>
        <dbReference type="Proteomes" id="UP000253153"/>
    </source>
</evidence>
<proteinExistence type="inferred from homology"/>
<keyword evidence="14" id="KW-0408">Iron</keyword>
<feature type="disulfide bond" evidence="14">
    <location>
        <begin position="49"/>
        <end position="56"/>
    </location>
</feature>
<dbReference type="Pfam" id="PF05730">
    <property type="entry name" value="CFEM"/>
    <property type="match status" value="1"/>
</dbReference>
<comment type="subcellular location">
    <subcellularLocation>
        <location evidence="2">Membrane</location>
        <topology evidence="2">Lipid-anchor</topology>
        <topology evidence="2">GPI-anchor</topology>
    </subcellularLocation>
    <subcellularLocation>
        <location evidence="1">Membrane</location>
        <topology evidence="1">Multi-pass membrane protein</topology>
    </subcellularLocation>
    <subcellularLocation>
        <location evidence="3">Secreted</location>
    </subcellularLocation>
</comment>
<comment type="caution">
    <text evidence="19">The sequence shown here is derived from an EMBL/GenBank/DDBJ whole genome shotgun (WGS) entry which is preliminary data.</text>
</comment>
<feature type="transmembrane region" description="Helical" evidence="16">
    <location>
        <begin position="108"/>
        <end position="127"/>
    </location>
</feature>
<dbReference type="Proteomes" id="UP000253153">
    <property type="component" value="Unassembled WGS sequence"/>
</dbReference>
<reference evidence="19 20" key="1">
    <citation type="submission" date="2018-06" db="EMBL/GenBank/DDBJ databases">
        <title>Fusarium incarnatum-equiseti species complex species 28.</title>
        <authorList>
            <person name="Gardiner D.M."/>
        </authorList>
    </citation>
    <scope>NUCLEOTIDE SEQUENCE [LARGE SCALE GENOMIC DNA]</scope>
    <source>
        <strain evidence="19 20">FIESC_28</strain>
    </source>
</reference>
<feature type="disulfide bond" evidence="14">
    <location>
        <begin position="58"/>
        <end position="91"/>
    </location>
</feature>
<evidence type="ECO:0000256" key="8">
    <source>
        <dbReference type="ARBA" id="ARBA00022729"/>
    </source>
</evidence>
<dbReference type="GO" id="GO:0005576">
    <property type="term" value="C:extracellular region"/>
    <property type="evidence" value="ECO:0007669"/>
    <property type="project" value="UniProtKB-SubCell"/>
</dbReference>
<evidence type="ECO:0000256" key="5">
    <source>
        <dbReference type="ARBA" id="ARBA00022525"/>
    </source>
</evidence>
<dbReference type="InterPro" id="IPR049326">
    <property type="entry name" value="Rhodopsin_dom_fungi"/>
</dbReference>
<comment type="similarity">
    <text evidence="4">Belongs to the RBT5 family.</text>
</comment>
<dbReference type="GeneID" id="41994721"/>
<dbReference type="GO" id="GO:0046872">
    <property type="term" value="F:metal ion binding"/>
    <property type="evidence" value="ECO:0007669"/>
    <property type="project" value="UniProtKB-UniRule"/>
</dbReference>
<evidence type="ECO:0000313" key="19">
    <source>
        <dbReference type="EMBL" id="RBR20314.1"/>
    </source>
</evidence>
<evidence type="ECO:0000256" key="17">
    <source>
        <dbReference type="SAM" id="SignalP"/>
    </source>
</evidence>
<feature type="disulfide bond" evidence="14">
    <location>
        <begin position="35"/>
        <end position="75"/>
    </location>
</feature>
<dbReference type="OrthoDB" id="2496787at2759"/>
<comment type="similarity">
    <text evidence="13">Belongs to the SAT4 family.</text>
</comment>
<keyword evidence="7 16" id="KW-0812">Transmembrane</keyword>
<gene>
    <name evidence="19" type="ORF">FIESC28_05278</name>
</gene>
<dbReference type="Pfam" id="PF20684">
    <property type="entry name" value="Fung_rhodopsin"/>
    <property type="match status" value="1"/>
</dbReference>
<protein>
    <recommendedName>
        <fullName evidence="18">CFEM domain-containing protein</fullName>
    </recommendedName>
</protein>
<feature type="domain" description="CFEM" evidence="18">
    <location>
        <begin position="7"/>
        <end position="119"/>
    </location>
</feature>
<feature type="transmembrane region" description="Helical" evidence="16">
    <location>
        <begin position="136"/>
        <end position="158"/>
    </location>
</feature>
<keyword evidence="8 17" id="KW-0732">Signal</keyword>
<feature type="signal peptide" evidence="17">
    <location>
        <begin position="1"/>
        <end position="19"/>
    </location>
</feature>
<feature type="transmembrane region" description="Helical" evidence="16">
    <location>
        <begin position="296"/>
        <end position="322"/>
    </location>
</feature>
<dbReference type="EMBL" id="QKXC01000107">
    <property type="protein sequence ID" value="RBR20314.1"/>
    <property type="molecule type" value="Genomic_DNA"/>
</dbReference>
<feature type="chain" id="PRO_5016793591" description="CFEM domain-containing protein" evidence="17">
    <location>
        <begin position="20"/>
        <end position="463"/>
    </location>
</feature>
<feature type="transmembrane region" description="Helical" evidence="16">
    <location>
        <begin position="178"/>
        <end position="202"/>
    </location>
</feature>
<evidence type="ECO:0000256" key="7">
    <source>
        <dbReference type="ARBA" id="ARBA00022692"/>
    </source>
</evidence>
<evidence type="ECO:0000256" key="3">
    <source>
        <dbReference type="ARBA" id="ARBA00004613"/>
    </source>
</evidence>
<keyword evidence="14" id="KW-0479">Metal-binding</keyword>
<keyword evidence="20" id="KW-1185">Reference proteome</keyword>
<evidence type="ECO:0000256" key="15">
    <source>
        <dbReference type="SAM" id="MobiDB-lite"/>
    </source>
</evidence>
<evidence type="ECO:0000256" key="2">
    <source>
        <dbReference type="ARBA" id="ARBA00004589"/>
    </source>
</evidence>
<name>A0A366RTA9_9HYPO</name>
<dbReference type="GO" id="GO:0098552">
    <property type="term" value="C:side of membrane"/>
    <property type="evidence" value="ECO:0007669"/>
    <property type="project" value="UniProtKB-KW"/>
</dbReference>
<dbReference type="RefSeq" id="XP_031016496.1">
    <property type="nucleotide sequence ID" value="XM_031159425.1"/>
</dbReference>
<keyword evidence="9 16" id="KW-1133">Transmembrane helix</keyword>
<evidence type="ECO:0000256" key="16">
    <source>
        <dbReference type="SAM" id="Phobius"/>
    </source>
</evidence>
<dbReference type="PROSITE" id="PS52012">
    <property type="entry name" value="CFEM"/>
    <property type="match status" value="1"/>
</dbReference>
<sequence>MKLFHGIIACLMALPLAFAALDNTTSAILGSLPKCASKCLVTNVLGSTCDLDDVQCTCENGPLQKQVEKCVLTDCTVKEALTTKNATMTLCGAPIRDVRPDFVRTNTIMGIISGVCVILRFATKIVYRVSMGLDDVFIMITMLIAAFCICINAFASAPSGIGTDIWTLTPEQITNFGFWFYVIVFTYFILQTTMKLSLLFFYLRIFPTRGVRKLLWATVAFICVNGTVFALVAIFQCKPISHFWNKWDGNHTGWCASVNGVAWSNGAVNIASDFLILGVPLSQLNKLNLDLNKKIGVAMMFSVGSFVTFTSIWRLYACIVAGVSHSNNLSWDYLAMSKWSTVEVNVGIWCACMPTMRILLMRLSGQSKRYINYGSNKSGQDSSRDDPNRPRTKTYPLERGPSASASANPVKGGRSRTQSTGITCDTIVEVEFDRNDDETHLVHMKTFDHPKSARSFTRSEDSA</sequence>
<keyword evidence="6" id="KW-0336">GPI-anchor</keyword>
<keyword evidence="10 16" id="KW-0472">Membrane</keyword>
<evidence type="ECO:0000259" key="18">
    <source>
        <dbReference type="PROSITE" id="PS52012"/>
    </source>
</evidence>
<dbReference type="PANTHER" id="PTHR33048">
    <property type="entry name" value="PTH11-LIKE INTEGRAL MEMBRANE PROTEIN (AFU_ORTHOLOGUE AFUA_5G11245)"/>
    <property type="match status" value="1"/>
</dbReference>
<evidence type="ECO:0000256" key="11">
    <source>
        <dbReference type="ARBA" id="ARBA00023157"/>
    </source>
</evidence>
<feature type="disulfide bond" evidence="14">
    <location>
        <begin position="39"/>
        <end position="70"/>
    </location>
</feature>
<dbReference type="InterPro" id="IPR052337">
    <property type="entry name" value="SAT4-like"/>
</dbReference>
<dbReference type="InterPro" id="IPR008427">
    <property type="entry name" value="Extracellular_membr_CFEM_dom"/>
</dbReference>
<keyword evidence="12" id="KW-0449">Lipoprotein</keyword>
<evidence type="ECO:0000256" key="1">
    <source>
        <dbReference type="ARBA" id="ARBA00004141"/>
    </source>
</evidence>
<feature type="transmembrane region" description="Helical" evidence="16">
    <location>
        <begin position="266"/>
        <end position="284"/>
    </location>
</feature>
<dbReference type="AlphaFoldDB" id="A0A366RTA9"/>
<keyword evidence="6" id="KW-0325">Glycoprotein</keyword>
<evidence type="ECO:0000256" key="12">
    <source>
        <dbReference type="ARBA" id="ARBA00023288"/>
    </source>
</evidence>
<evidence type="ECO:0000256" key="4">
    <source>
        <dbReference type="ARBA" id="ARBA00010031"/>
    </source>
</evidence>
<evidence type="ECO:0000256" key="14">
    <source>
        <dbReference type="PROSITE-ProRule" id="PRU01356"/>
    </source>
</evidence>
<keyword evidence="14" id="KW-0349">Heme</keyword>
<dbReference type="PANTHER" id="PTHR33048:SF143">
    <property type="entry name" value="EXTRACELLULAR MEMBRANE PROTEIN CFEM DOMAIN-CONTAINING PROTEIN-RELATED"/>
    <property type="match status" value="1"/>
</dbReference>
<feature type="transmembrane region" description="Helical" evidence="16">
    <location>
        <begin position="214"/>
        <end position="235"/>
    </location>
</feature>
<evidence type="ECO:0000256" key="10">
    <source>
        <dbReference type="ARBA" id="ARBA00023136"/>
    </source>
</evidence>
<evidence type="ECO:0000256" key="13">
    <source>
        <dbReference type="ARBA" id="ARBA00038359"/>
    </source>
</evidence>
<keyword evidence="5" id="KW-0964">Secreted</keyword>
<feature type="region of interest" description="Disordered" evidence="15">
    <location>
        <begin position="373"/>
        <end position="420"/>
    </location>
</feature>
<feature type="binding site" description="axial binding residue" evidence="14">
    <location>
        <position position="53"/>
    </location>
    <ligand>
        <name>heme</name>
        <dbReference type="ChEBI" id="CHEBI:30413"/>
    </ligand>
    <ligandPart>
        <name>Fe</name>
        <dbReference type="ChEBI" id="CHEBI:18248"/>
    </ligandPart>
</feature>
<keyword evidence="11 14" id="KW-1015">Disulfide bond</keyword>